<evidence type="ECO:0000256" key="1">
    <source>
        <dbReference type="SAM" id="MobiDB-lite"/>
    </source>
</evidence>
<evidence type="ECO:0000313" key="3">
    <source>
        <dbReference type="Proteomes" id="UP000676705"/>
    </source>
</evidence>
<feature type="region of interest" description="Disordered" evidence="1">
    <location>
        <begin position="264"/>
        <end position="286"/>
    </location>
</feature>
<sequence length="470" mass="52744">MYTISQRSISSMIPRNANRQFEAGKTYDWRTTSATFGAIQNTYWYTPLVQNGSMPMNMSHKRRKGTYTSGGPWAMFRYTATCNASPNTTVYRQGEGVAYKGIFYLASHPSGSFLVPPVGWADTIPLLAALSSRGSELWNRMRPDQPSFTGFQQMGELREAFGDVFEKGLKGLIKRMADHLSGKKPVKGLARLPSRRNVKTYWKSINRIPDANELRRLARRGNKTNLSIALGWLPMKGAIEDFIDAYSKLDERLQQLIRDAGRPVRRKLDPKKVTDSENQSSPVQSWTQRWSNGYSAGLSTFGLVTQCFGGESYRDVLVEKTSKTWAVGKFRYVLPPGPKNAEWTHKMRMRLLGNNVTPSAVYELTPWSFVADYFTDFGEFMKAVSPGVADRLICDYAYIMKETSWKSTTEAVGGLYTSPNKTSSIRASYVTEYTRKLRVAASPFGWGLKESDLSDSQKAILAGLGAGRLL</sequence>
<name>A0A8S5L0Z3_9VIRU</name>
<dbReference type="Proteomes" id="UP000676705">
    <property type="component" value="Segment"/>
</dbReference>
<dbReference type="KEGG" id="vg:80399785"/>
<accession>A0A8S5L0Z3</accession>
<dbReference type="EMBL" id="BK013723">
    <property type="protein sequence ID" value="DAD51111.1"/>
    <property type="molecule type" value="Genomic_RNA"/>
</dbReference>
<evidence type="ECO:0000313" key="2">
    <source>
        <dbReference type="EMBL" id="DAD51111.1"/>
    </source>
</evidence>
<reference evidence="2" key="1">
    <citation type="submission" date="2020-09" db="EMBL/GenBank/DDBJ databases">
        <title>Leviviricetes taxonomy.</title>
        <authorList>
            <person name="Stockdale S.R."/>
            <person name="Callanan J."/>
            <person name="Adriaenssens E.M."/>
            <person name="Kuhn J.H."/>
            <person name="Rumnieks J."/>
            <person name="Shkoporov A."/>
            <person name="Draper L.A."/>
            <person name="Ross P."/>
            <person name="Hill C."/>
        </authorList>
    </citation>
    <scope>NUCLEOTIDE SEQUENCE</scope>
</reference>
<feature type="compositionally biased region" description="Basic and acidic residues" evidence="1">
    <location>
        <begin position="264"/>
        <end position="275"/>
    </location>
</feature>
<dbReference type="GeneID" id="80399785"/>
<keyword evidence="3" id="KW-1185">Reference proteome</keyword>
<organism evidence="2 3">
    <name type="scientific">ssRNA phage SRR7976301_9</name>
    <dbReference type="NCBI Taxonomy" id="2786670"/>
    <lineage>
        <taxon>Viruses</taxon>
        <taxon>Riboviria</taxon>
        <taxon>Orthornavirae</taxon>
        <taxon>Lenarviricota</taxon>
        <taxon>Leviviricetes</taxon>
        <taxon>Timlovirales</taxon>
        <taxon>Steitzviridae</taxon>
        <taxon>Yeziwivirus</taxon>
        <taxon>Yeziwivirus lutenecus</taxon>
        <taxon>Belbovirus lutenecus</taxon>
    </lineage>
</organism>
<feature type="compositionally biased region" description="Polar residues" evidence="1">
    <location>
        <begin position="276"/>
        <end position="286"/>
    </location>
</feature>
<gene>
    <name evidence="2" type="primary">SRR7976301_9_1</name>
</gene>
<dbReference type="RefSeq" id="YP_010770454.1">
    <property type="nucleotide sequence ID" value="NC_074274.1"/>
</dbReference>
<proteinExistence type="predicted"/>
<protein>
    <submittedName>
        <fullName evidence="2">Maturation protein</fullName>
    </submittedName>
</protein>